<evidence type="ECO:0000259" key="8">
    <source>
        <dbReference type="Pfam" id="PF04290"/>
    </source>
</evidence>
<keyword evidence="5 7" id="KW-1133">Transmembrane helix</keyword>
<reference evidence="9 10" key="1">
    <citation type="submission" date="2017-01" db="EMBL/GenBank/DDBJ databases">
        <title>The complete genome sequence of a sulfur-oxidizing marine bacterium Thioclava sp. 25B10_4T.</title>
        <authorList>
            <person name="Liu Y."/>
            <person name="Lai Q."/>
            <person name="Shao Z."/>
        </authorList>
    </citation>
    <scope>NUCLEOTIDE SEQUENCE [LARGE SCALE GENOMIC DNA]</scope>
    <source>
        <strain evidence="9 10">25B10_4</strain>
    </source>
</reference>
<feature type="domain" description="Tripartite ATP-independent periplasmic transporters DctQ component" evidence="8">
    <location>
        <begin position="57"/>
        <end position="156"/>
    </location>
</feature>
<keyword evidence="2 7" id="KW-0813">Transport</keyword>
<gene>
    <name evidence="9" type="ORF">BMG03_15375</name>
</gene>
<comment type="function">
    <text evidence="7">Part of the tripartite ATP-independent periplasmic (TRAP) transport system.</text>
</comment>
<keyword evidence="10" id="KW-1185">Reference proteome</keyword>
<feature type="transmembrane region" description="Helical" evidence="7">
    <location>
        <begin position="138"/>
        <end position="160"/>
    </location>
</feature>
<protein>
    <recommendedName>
        <fullName evidence="7">TRAP transporter small permease protein</fullName>
    </recommendedName>
</protein>
<evidence type="ECO:0000256" key="3">
    <source>
        <dbReference type="ARBA" id="ARBA00022475"/>
    </source>
</evidence>
<dbReference type="InterPro" id="IPR055348">
    <property type="entry name" value="DctQ"/>
</dbReference>
<keyword evidence="3" id="KW-1003">Cell membrane</keyword>
<dbReference type="Pfam" id="PF04290">
    <property type="entry name" value="DctQ"/>
    <property type="match status" value="1"/>
</dbReference>
<keyword evidence="6 7" id="KW-0472">Membrane</keyword>
<comment type="subunit">
    <text evidence="7">The complex comprises the extracytoplasmic solute receptor protein and the two transmembrane proteins.</text>
</comment>
<comment type="similarity">
    <text evidence="7">Belongs to the TRAP transporter small permease family.</text>
</comment>
<sequence>MARGAIERAAQGLALLGGLVLLALVVMTCLSSLGALGLKGAQGGWLPGGVGIGPFKAGFEIVELSLPAIVYAMIPLVQLRHAHARVEILRGRSARWLDLFWQLVAAVLFAVIAWRIGLGMGAKMRSGTTTFLLGLPLWWGYAACLPGAWGSAVVATWNGWRLAAGGGYHE</sequence>
<organism evidence="9 10">
    <name type="scientific">Thioclava nitratireducens</name>
    <dbReference type="NCBI Taxonomy" id="1915078"/>
    <lineage>
        <taxon>Bacteria</taxon>
        <taxon>Pseudomonadati</taxon>
        <taxon>Pseudomonadota</taxon>
        <taxon>Alphaproteobacteria</taxon>
        <taxon>Rhodobacterales</taxon>
        <taxon>Paracoccaceae</taxon>
        <taxon>Thioclava</taxon>
    </lineage>
</organism>
<evidence type="ECO:0000256" key="4">
    <source>
        <dbReference type="ARBA" id="ARBA00022692"/>
    </source>
</evidence>
<evidence type="ECO:0000256" key="2">
    <source>
        <dbReference type="ARBA" id="ARBA00022448"/>
    </source>
</evidence>
<evidence type="ECO:0000256" key="7">
    <source>
        <dbReference type="RuleBase" id="RU369079"/>
    </source>
</evidence>
<evidence type="ECO:0000313" key="10">
    <source>
        <dbReference type="Proteomes" id="UP000185622"/>
    </source>
</evidence>
<keyword evidence="4 7" id="KW-0812">Transmembrane</keyword>
<accession>A0ABM6IJN3</accession>
<dbReference type="RefSeq" id="WP_075774283.1">
    <property type="nucleotide sequence ID" value="NZ_CP019437.1"/>
</dbReference>
<evidence type="ECO:0000256" key="1">
    <source>
        <dbReference type="ARBA" id="ARBA00004651"/>
    </source>
</evidence>
<feature type="transmembrane region" description="Helical" evidence="7">
    <location>
        <begin position="12"/>
        <end position="37"/>
    </location>
</feature>
<dbReference type="EMBL" id="CP019437">
    <property type="protein sequence ID" value="AQS49017.1"/>
    <property type="molecule type" value="Genomic_DNA"/>
</dbReference>
<name>A0ABM6IJN3_9RHOB</name>
<comment type="subcellular location">
    <subcellularLocation>
        <location evidence="7">Cell inner membrane</location>
        <topology evidence="7">Multi-pass membrane protein</topology>
    </subcellularLocation>
    <subcellularLocation>
        <location evidence="1">Cell membrane</location>
        <topology evidence="1">Multi-pass membrane protein</topology>
    </subcellularLocation>
</comment>
<dbReference type="Proteomes" id="UP000185622">
    <property type="component" value="Chromosome"/>
</dbReference>
<evidence type="ECO:0000256" key="6">
    <source>
        <dbReference type="ARBA" id="ARBA00023136"/>
    </source>
</evidence>
<keyword evidence="7" id="KW-0997">Cell inner membrane</keyword>
<evidence type="ECO:0000256" key="5">
    <source>
        <dbReference type="ARBA" id="ARBA00022989"/>
    </source>
</evidence>
<feature type="transmembrane region" description="Helical" evidence="7">
    <location>
        <begin position="99"/>
        <end position="118"/>
    </location>
</feature>
<evidence type="ECO:0000313" key="9">
    <source>
        <dbReference type="EMBL" id="AQS49017.1"/>
    </source>
</evidence>
<feature type="transmembrane region" description="Helical" evidence="7">
    <location>
        <begin position="57"/>
        <end position="79"/>
    </location>
</feature>
<proteinExistence type="inferred from homology"/>